<dbReference type="AlphaFoldDB" id="A0A1G2LJG2"/>
<accession>A0A1G2LJG2</accession>
<proteinExistence type="inferred from homology"/>
<dbReference type="SUPFAM" id="SSF50249">
    <property type="entry name" value="Nucleic acid-binding proteins"/>
    <property type="match status" value="1"/>
</dbReference>
<dbReference type="CDD" id="cd04322">
    <property type="entry name" value="LysRS_N"/>
    <property type="match status" value="1"/>
</dbReference>
<feature type="domain" description="Aminoacyl-transfer RNA synthetases class-II family profile" evidence="9">
    <location>
        <begin position="175"/>
        <end position="482"/>
    </location>
</feature>
<evidence type="ECO:0000256" key="6">
    <source>
        <dbReference type="ARBA" id="ARBA00023146"/>
    </source>
</evidence>
<evidence type="ECO:0000256" key="8">
    <source>
        <dbReference type="RuleBase" id="RU000336"/>
    </source>
</evidence>
<dbReference type="InterPro" id="IPR018149">
    <property type="entry name" value="Lys-tRNA-synth_II_C"/>
</dbReference>
<dbReference type="InterPro" id="IPR004364">
    <property type="entry name" value="Aa-tRNA-synt_II"/>
</dbReference>
<dbReference type="HAMAP" id="MF_00252">
    <property type="entry name" value="Lys_tRNA_synth_class2"/>
    <property type="match status" value="1"/>
</dbReference>
<evidence type="ECO:0000313" key="11">
    <source>
        <dbReference type="Proteomes" id="UP000179052"/>
    </source>
</evidence>
<dbReference type="NCBIfam" id="NF001756">
    <property type="entry name" value="PRK00484.1"/>
    <property type="match status" value="1"/>
</dbReference>
<dbReference type="GO" id="GO:0005524">
    <property type="term" value="F:ATP binding"/>
    <property type="evidence" value="ECO:0007669"/>
    <property type="project" value="UniProtKB-KW"/>
</dbReference>
<dbReference type="NCBIfam" id="TIGR00499">
    <property type="entry name" value="lysS_bact"/>
    <property type="match status" value="1"/>
</dbReference>
<evidence type="ECO:0000256" key="7">
    <source>
        <dbReference type="ARBA" id="ARBA00048573"/>
    </source>
</evidence>
<keyword evidence="2 10" id="KW-0436">Ligase</keyword>
<comment type="catalytic activity">
    <reaction evidence="7 8">
        <text>tRNA(Lys) + L-lysine + ATP = L-lysyl-tRNA(Lys) + AMP + diphosphate</text>
        <dbReference type="Rhea" id="RHEA:20792"/>
        <dbReference type="Rhea" id="RHEA-COMP:9696"/>
        <dbReference type="Rhea" id="RHEA-COMP:9697"/>
        <dbReference type="ChEBI" id="CHEBI:30616"/>
        <dbReference type="ChEBI" id="CHEBI:32551"/>
        <dbReference type="ChEBI" id="CHEBI:33019"/>
        <dbReference type="ChEBI" id="CHEBI:78442"/>
        <dbReference type="ChEBI" id="CHEBI:78529"/>
        <dbReference type="ChEBI" id="CHEBI:456215"/>
        <dbReference type="EC" id="6.1.1.6"/>
    </reaction>
</comment>
<evidence type="ECO:0000256" key="4">
    <source>
        <dbReference type="ARBA" id="ARBA00022741"/>
    </source>
</evidence>
<reference evidence="10 11" key="1">
    <citation type="journal article" date="2016" name="Nat. Commun.">
        <title>Thousands of microbial genomes shed light on interconnected biogeochemical processes in an aquifer system.</title>
        <authorList>
            <person name="Anantharaman K."/>
            <person name="Brown C.T."/>
            <person name="Hug L.A."/>
            <person name="Sharon I."/>
            <person name="Castelle C.J."/>
            <person name="Probst A.J."/>
            <person name="Thomas B.C."/>
            <person name="Singh A."/>
            <person name="Wilkins M.J."/>
            <person name="Karaoz U."/>
            <person name="Brodie E.L."/>
            <person name="Williams K.H."/>
            <person name="Hubbard S.S."/>
            <person name="Banfield J.F."/>
        </authorList>
    </citation>
    <scope>NUCLEOTIDE SEQUENCE [LARGE SCALE GENOMIC DNA]</scope>
</reference>
<dbReference type="GO" id="GO:0006430">
    <property type="term" value="P:lysyl-tRNA aminoacylation"/>
    <property type="evidence" value="ECO:0007669"/>
    <property type="project" value="InterPro"/>
</dbReference>
<name>A0A1G2LJG2_9BACT</name>
<evidence type="ECO:0000259" key="9">
    <source>
        <dbReference type="PROSITE" id="PS50862"/>
    </source>
</evidence>
<dbReference type="SUPFAM" id="SSF55681">
    <property type="entry name" value="Class II aaRS and biotin synthetases"/>
    <property type="match status" value="1"/>
</dbReference>
<evidence type="ECO:0000256" key="1">
    <source>
        <dbReference type="ARBA" id="ARBA00013166"/>
    </source>
</evidence>
<dbReference type="GO" id="GO:0004824">
    <property type="term" value="F:lysine-tRNA ligase activity"/>
    <property type="evidence" value="ECO:0007669"/>
    <property type="project" value="UniProtKB-EC"/>
</dbReference>
<dbReference type="InterPro" id="IPR006195">
    <property type="entry name" value="aa-tRNA-synth_II"/>
</dbReference>
<gene>
    <name evidence="10" type="ORF">A3H71_03345</name>
</gene>
<dbReference type="InterPro" id="IPR045864">
    <property type="entry name" value="aa-tRNA-synth_II/BPL/LPL"/>
</dbReference>
<dbReference type="Proteomes" id="UP000179052">
    <property type="component" value="Unassembled WGS sequence"/>
</dbReference>
<keyword evidence="5" id="KW-0067">ATP-binding</keyword>
<dbReference type="PANTHER" id="PTHR42918:SF15">
    <property type="entry name" value="LYSINE--TRNA LIGASE, CHLOROPLASTIC_MITOCHONDRIAL"/>
    <property type="match status" value="1"/>
</dbReference>
<dbReference type="Pfam" id="PF00152">
    <property type="entry name" value="tRNA-synt_2"/>
    <property type="match status" value="1"/>
</dbReference>
<dbReference type="GO" id="GO:0046872">
    <property type="term" value="F:metal ion binding"/>
    <property type="evidence" value="ECO:0007669"/>
    <property type="project" value="UniProtKB-KW"/>
</dbReference>
<dbReference type="Pfam" id="PF01336">
    <property type="entry name" value="tRNA_anti-codon"/>
    <property type="match status" value="1"/>
</dbReference>
<dbReference type="GO" id="GO:0000049">
    <property type="term" value="F:tRNA binding"/>
    <property type="evidence" value="ECO:0007669"/>
    <property type="project" value="TreeGrafter"/>
</dbReference>
<keyword evidence="4" id="KW-0547">Nucleotide-binding</keyword>
<dbReference type="PANTHER" id="PTHR42918">
    <property type="entry name" value="LYSYL-TRNA SYNTHETASE"/>
    <property type="match status" value="1"/>
</dbReference>
<evidence type="ECO:0000313" key="10">
    <source>
        <dbReference type="EMBL" id="OHA10969.1"/>
    </source>
</evidence>
<dbReference type="InterPro" id="IPR044136">
    <property type="entry name" value="Lys-tRNA-ligase_II_N"/>
</dbReference>
<protein>
    <recommendedName>
        <fullName evidence="1 8">Lysine--tRNA ligase</fullName>
        <ecNumber evidence="1 8">6.1.1.6</ecNumber>
    </recommendedName>
</protein>
<keyword evidence="3 8" id="KW-0479">Metal-binding</keyword>
<evidence type="ECO:0000256" key="5">
    <source>
        <dbReference type="ARBA" id="ARBA00022840"/>
    </source>
</evidence>
<evidence type="ECO:0000256" key="3">
    <source>
        <dbReference type="ARBA" id="ARBA00022723"/>
    </source>
</evidence>
<dbReference type="InterPro" id="IPR004365">
    <property type="entry name" value="NA-bd_OB_tRNA"/>
</dbReference>
<dbReference type="EC" id="6.1.1.6" evidence="1 8"/>
<feature type="non-terminal residue" evidence="10">
    <location>
        <position position="498"/>
    </location>
</feature>
<dbReference type="Gene3D" id="2.40.50.140">
    <property type="entry name" value="Nucleic acid-binding proteins"/>
    <property type="match status" value="1"/>
</dbReference>
<sequence>MPLEDIRAGRIKKLERLKALGREAYPASVKRTFVIDDAVKGFSVLVESKKEISIVGRLMAWREHGGATFGDLRDGSGTIQIYFSKEDLRDAYDEAIELVDIGDFLEVTGAAYVTKRGEPTVKVSEWRMISKSLRPLPEKWHGLVDIEERLRRRYLDLLMSAEEREIFIKKSKFWQAAREFMLSENFLEVETPVLEQIPGGADAEPFATHLNALNIDLYLRISLELPLKRLIVGGYEKVFEIGRIFRNEGIDREHLQDYTQLECYWAYADYNQMMELVARMYKQMISAALGSLQHEWNGENINWDGNWPIIEYADIFKTQTGLDPVTATEGQLKSYAKTEHLAPEAHQGKGRLIDLIFKKMVLPTLIRPSFLVNPPVEIEPLAKRHRASPDKVERFQVVACATELGKGFSELNDPVDQRTRFEEQMKLRAAGDTEAQRLDEDFIEALEYGMPPTAGFGLSERLFSVIMNRPVRETVFFPLMRPSTAAQNQNSKIKMQND</sequence>
<comment type="cofactor">
    <cofactor evidence="8">
        <name>Mg(2+)</name>
        <dbReference type="ChEBI" id="CHEBI:18420"/>
    </cofactor>
    <text evidence="8">Binds 3 Mg(2+) ions per subunit.</text>
</comment>
<dbReference type="STRING" id="1802283.A3H71_03345"/>
<keyword evidence="6" id="KW-0030">Aminoacyl-tRNA synthetase</keyword>
<dbReference type="InterPro" id="IPR002313">
    <property type="entry name" value="Lys-tRNA-ligase_II"/>
</dbReference>
<dbReference type="Gene3D" id="3.30.930.10">
    <property type="entry name" value="Bira Bifunctional Protein, Domain 2"/>
    <property type="match status" value="1"/>
</dbReference>
<keyword evidence="8" id="KW-0460">Magnesium</keyword>
<dbReference type="EMBL" id="MHQV01000018">
    <property type="protein sequence ID" value="OHA10969.1"/>
    <property type="molecule type" value="Genomic_DNA"/>
</dbReference>
<evidence type="ECO:0000256" key="2">
    <source>
        <dbReference type="ARBA" id="ARBA00022598"/>
    </source>
</evidence>
<dbReference type="GO" id="GO:0005829">
    <property type="term" value="C:cytosol"/>
    <property type="evidence" value="ECO:0007669"/>
    <property type="project" value="TreeGrafter"/>
</dbReference>
<comment type="caution">
    <text evidence="10">The sequence shown here is derived from an EMBL/GenBank/DDBJ whole genome shotgun (WGS) entry which is preliminary data.</text>
</comment>
<organism evidence="10 11">
    <name type="scientific">Candidatus Sungbacteria bacterium RIFCSPLOWO2_02_FULL_48_13b</name>
    <dbReference type="NCBI Taxonomy" id="1802283"/>
    <lineage>
        <taxon>Bacteria</taxon>
        <taxon>Candidatus Sungiibacteriota</taxon>
    </lineage>
</organism>
<dbReference type="InterPro" id="IPR012340">
    <property type="entry name" value="NA-bd_OB-fold"/>
</dbReference>
<dbReference type="PRINTS" id="PR00982">
    <property type="entry name" value="TRNASYNTHLYS"/>
</dbReference>
<dbReference type="PROSITE" id="PS50862">
    <property type="entry name" value="AA_TRNA_LIGASE_II"/>
    <property type="match status" value="1"/>
</dbReference>